<evidence type="ECO:0000313" key="15">
    <source>
        <dbReference type="EMBL" id="KAK6753121.1"/>
    </source>
</evidence>
<reference evidence="15 16" key="1">
    <citation type="submission" date="2023-08" db="EMBL/GenBank/DDBJ databases">
        <title>A Necator americanus chromosomal reference genome.</title>
        <authorList>
            <person name="Ilik V."/>
            <person name="Petrzelkova K.J."/>
            <person name="Pardy F."/>
            <person name="Fuh T."/>
            <person name="Niatou-Singa F.S."/>
            <person name="Gouil Q."/>
            <person name="Baker L."/>
            <person name="Ritchie M.E."/>
            <person name="Jex A.R."/>
            <person name="Gazzola D."/>
            <person name="Li H."/>
            <person name="Toshio Fujiwara R."/>
            <person name="Zhan B."/>
            <person name="Aroian R.V."/>
            <person name="Pafco B."/>
            <person name="Schwarz E.M."/>
        </authorList>
    </citation>
    <scope>NUCLEOTIDE SEQUENCE [LARGE SCALE GENOMIC DNA]</scope>
    <source>
        <strain evidence="15 16">Aroian</strain>
        <tissue evidence="15">Whole animal</tissue>
    </source>
</reference>
<keyword evidence="10" id="KW-0866">Nonsense-mediated mRNA decay</keyword>
<evidence type="ECO:0000256" key="3">
    <source>
        <dbReference type="ARBA" id="ARBA00009548"/>
    </source>
</evidence>
<dbReference type="InterPro" id="IPR018545">
    <property type="entry name" value="Btz_dom"/>
</dbReference>
<feature type="compositionally biased region" description="Basic residues" evidence="13">
    <location>
        <begin position="1"/>
        <end position="15"/>
    </location>
</feature>
<feature type="compositionally biased region" description="Low complexity" evidence="13">
    <location>
        <begin position="16"/>
        <end position="25"/>
    </location>
</feature>
<evidence type="ECO:0000256" key="11">
    <source>
        <dbReference type="ARBA" id="ARBA00023187"/>
    </source>
</evidence>
<keyword evidence="7" id="KW-0509">mRNA transport</keyword>
<comment type="similarity">
    <text evidence="3">Belongs to the CASC3 family.</text>
</comment>
<evidence type="ECO:0000256" key="12">
    <source>
        <dbReference type="ARBA" id="ARBA00023242"/>
    </source>
</evidence>
<evidence type="ECO:0000313" key="16">
    <source>
        <dbReference type="Proteomes" id="UP001303046"/>
    </source>
</evidence>
<gene>
    <name evidence="15" type="primary">Necator_chrV.g17406</name>
    <name evidence="15" type="ORF">RB195_012616</name>
</gene>
<evidence type="ECO:0000256" key="6">
    <source>
        <dbReference type="ARBA" id="ARBA00022664"/>
    </source>
</evidence>
<feature type="region of interest" description="Disordered" evidence="13">
    <location>
        <begin position="102"/>
        <end position="158"/>
    </location>
</feature>
<evidence type="ECO:0000256" key="13">
    <source>
        <dbReference type="SAM" id="MobiDB-lite"/>
    </source>
</evidence>
<evidence type="ECO:0000256" key="1">
    <source>
        <dbReference type="ARBA" id="ARBA00004123"/>
    </source>
</evidence>
<evidence type="ECO:0000256" key="5">
    <source>
        <dbReference type="ARBA" id="ARBA00022490"/>
    </source>
</evidence>
<protein>
    <recommendedName>
        <fullName evidence="14">Btz domain-containing protein</fullName>
    </recommendedName>
</protein>
<dbReference type="EMBL" id="JAVFWL010000005">
    <property type="protein sequence ID" value="KAK6753121.1"/>
    <property type="molecule type" value="Genomic_DNA"/>
</dbReference>
<evidence type="ECO:0000256" key="8">
    <source>
        <dbReference type="ARBA" id="ARBA00022845"/>
    </source>
</evidence>
<feature type="domain" description="Btz" evidence="14">
    <location>
        <begin position="153"/>
        <end position="260"/>
    </location>
</feature>
<evidence type="ECO:0000256" key="10">
    <source>
        <dbReference type="ARBA" id="ARBA00023161"/>
    </source>
</evidence>
<evidence type="ECO:0000256" key="7">
    <source>
        <dbReference type="ARBA" id="ARBA00022816"/>
    </source>
</evidence>
<feature type="compositionally biased region" description="Basic and acidic residues" evidence="13">
    <location>
        <begin position="104"/>
        <end position="113"/>
    </location>
</feature>
<keyword evidence="6" id="KW-0507">mRNA processing</keyword>
<keyword evidence="5" id="KW-0963">Cytoplasm</keyword>
<keyword evidence="8" id="KW-0810">Translation regulation</keyword>
<accession>A0ABR1DT82</accession>
<comment type="subcellular location">
    <subcellularLocation>
        <location evidence="2">Cytoplasm</location>
    </subcellularLocation>
    <subcellularLocation>
        <location evidence="1">Nucleus</location>
    </subcellularLocation>
</comment>
<sequence length="315" mass="35857">MRRVHITRTRSRSRSRSPLLRGPRPVVSKSQPVNMLDQAALLAVRTKKESKPFVSKERIRAALASSRLQLVENPFGRIAGGAQALRIATEAVVRNRVSGISGFGDRRRSEGDRTGGFQNRQAMRDRLSFSDRQGRDRFEASREREVDSSRFNGKFRDEEGDKPVQRLIDPTAVPKGKSYFGHDDRGEEKQWRGRSAYDPRVDMGPRRDRLSGFRGYYGRDRYERRDRDAGSRRSFVPRSAADGLWTHDKFIELEGDEGSDNDRNTGVEVVVDQSSASSKAKRVVHEVLFARDITYSMLSSLVEFQNDCLQDDDDA</sequence>
<evidence type="ECO:0000259" key="14">
    <source>
        <dbReference type="Pfam" id="PF09405"/>
    </source>
</evidence>
<keyword evidence="4" id="KW-0813">Transport</keyword>
<keyword evidence="12" id="KW-0539">Nucleus</keyword>
<name>A0ABR1DT82_NECAM</name>
<feature type="compositionally biased region" description="Basic and acidic residues" evidence="13">
    <location>
        <begin position="122"/>
        <end position="158"/>
    </location>
</feature>
<proteinExistence type="inferred from homology"/>
<keyword evidence="11" id="KW-0508">mRNA splicing</keyword>
<organism evidence="15 16">
    <name type="scientific">Necator americanus</name>
    <name type="common">Human hookworm</name>
    <dbReference type="NCBI Taxonomy" id="51031"/>
    <lineage>
        <taxon>Eukaryota</taxon>
        <taxon>Metazoa</taxon>
        <taxon>Ecdysozoa</taxon>
        <taxon>Nematoda</taxon>
        <taxon>Chromadorea</taxon>
        <taxon>Rhabditida</taxon>
        <taxon>Rhabditina</taxon>
        <taxon>Rhabditomorpha</taxon>
        <taxon>Strongyloidea</taxon>
        <taxon>Ancylostomatidae</taxon>
        <taxon>Bunostominae</taxon>
        <taxon>Necator</taxon>
    </lineage>
</organism>
<feature type="region of interest" description="Disordered" evidence="13">
    <location>
        <begin position="1"/>
        <end position="31"/>
    </location>
</feature>
<dbReference type="Pfam" id="PF09405">
    <property type="entry name" value="Btz"/>
    <property type="match status" value="1"/>
</dbReference>
<keyword evidence="9" id="KW-0694">RNA-binding</keyword>
<evidence type="ECO:0000256" key="4">
    <source>
        <dbReference type="ARBA" id="ARBA00022448"/>
    </source>
</evidence>
<comment type="caution">
    <text evidence="15">The sequence shown here is derived from an EMBL/GenBank/DDBJ whole genome shotgun (WGS) entry which is preliminary data.</text>
</comment>
<evidence type="ECO:0000256" key="9">
    <source>
        <dbReference type="ARBA" id="ARBA00022884"/>
    </source>
</evidence>
<evidence type="ECO:0000256" key="2">
    <source>
        <dbReference type="ARBA" id="ARBA00004496"/>
    </source>
</evidence>
<dbReference type="Proteomes" id="UP001303046">
    <property type="component" value="Unassembled WGS sequence"/>
</dbReference>
<feature type="compositionally biased region" description="Basic and acidic residues" evidence="13">
    <location>
        <begin position="180"/>
        <end position="203"/>
    </location>
</feature>
<feature type="region of interest" description="Disordered" evidence="13">
    <location>
        <begin position="172"/>
        <end position="203"/>
    </location>
</feature>
<keyword evidence="16" id="KW-1185">Reference proteome</keyword>